<name>A0AAW2HM15_9NEOP</name>
<evidence type="ECO:0000256" key="1">
    <source>
        <dbReference type="ARBA" id="ARBA00006224"/>
    </source>
</evidence>
<dbReference type="PANTHER" id="PTHR15691">
    <property type="entry name" value="WASH COMPLEX SUBUNIT 5"/>
    <property type="match status" value="1"/>
</dbReference>
<reference evidence="2" key="1">
    <citation type="journal article" date="2024" name="Gigascience">
        <title>Chromosome-level genome of the poultry shaft louse Menopon gallinae provides insight into the host-switching and adaptive evolution of parasitic lice.</title>
        <authorList>
            <person name="Xu Y."/>
            <person name="Ma L."/>
            <person name="Liu S."/>
            <person name="Liang Y."/>
            <person name="Liu Q."/>
            <person name="He Z."/>
            <person name="Tian L."/>
            <person name="Duan Y."/>
            <person name="Cai W."/>
            <person name="Li H."/>
            <person name="Song F."/>
        </authorList>
    </citation>
    <scope>NUCLEOTIDE SEQUENCE</scope>
    <source>
        <strain evidence="2">Cailab_2023a</strain>
    </source>
</reference>
<evidence type="ECO:0008006" key="3">
    <source>
        <dbReference type="Google" id="ProtNLM"/>
    </source>
</evidence>
<organism evidence="2">
    <name type="scientific">Menopon gallinae</name>
    <name type="common">poultry shaft louse</name>
    <dbReference type="NCBI Taxonomy" id="328185"/>
    <lineage>
        <taxon>Eukaryota</taxon>
        <taxon>Metazoa</taxon>
        <taxon>Ecdysozoa</taxon>
        <taxon>Arthropoda</taxon>
        <taxon>Hexapoda</taxon>
        <taxon>Insecta</taxon>
        <taxon>Pterygota</taxon>
        <taxon>Neoptera</taxon>
        <taxon>Paraneoptera</taxon>
        <taxon>Psocodea</taxon>
        <taxon>Troctomorpha</taxon>
        <taxon>Phthiraptera</taxon>
        <taxon>Amblycera</taxon>
        <taxon>Menoponidae</taxon>
        <taxon>Menopon</taxon>
    </lineage>
</organism>
<dbReference type="EMBL" id="JARGDH010000004">
    <property type="protein sequence ID" value="KAL0270979.1"/>
    <property type="molecule type" value="Genomic_DNA"/>
</dbReference>
<sequence length="1162" mass="134247">MAEFLADNNPCGENILKLVSRGNAIIAEILRLKDFIPPVYRLDNKADQQKYGDLISDFTYFKNSEQFENKIDNDPALQDLDEELRENYLEIITRFYLTFESIHQYVIDLKRFLEDLEDGIYIQQTLEIVLVSEEGKQLMCEALYLYGVMLLLVDMYIEGTIRERLLVSYYRYSAQKSHAESNIDDVCKLLRSTGFVNSAGSKKAAHYPEDYFRRIPINELYVSMVIGRLRSDDVYHQLKVFPLPEHRSTALANQAAMLVICLFFSPSILHNQTAVMREIVDKYFPDNWVISIYMGEIMNLIDAWDPYKAAKNALMNSLESSNLIEHSKRHREGLQKLLPCIQKLVEEGALTEDQLLDNVQKVLNLVREANVTLRWMMLHTAPLSPVSEGNKKCRQVRDLIISETKYCPLDVFQLLLNVAQFELKVKDMLRTLLSEKQTKWENNRQDCVDRMNELSDVFSGNKPLTRIEKNEKLQAWFKEIGKQIDSLNHEETTASGRKVVQLIRALEEVQEFHGLGNQLQVRQFLQETRTILHSMLRSVNVKEEISIHLQVIADMSYAWHVMDAYTEFMQKGIKQDPSLVVKLRATFLKMTSALEIPLLRINLAHSPDLVSVSQYYSNELVSYLRKVLHIIPETMFQIMAKIAHLQTYEIKEVPTRLDKDQLKEYAQLDHRFEVAKLTHDVSVLTEGITMMKSTLVGVIRIDPIQLLEDGIRKELVKHIATSLHHGLTFNPKSKTSELVQKLETLGEVMDGHKRSFEYIQDYIQIYGLQIWQEELARIIGYNVEQECNSFLRNKVSDWQSNYQSRTIPIPKFPPIHSGSVNFIGRLARELIRVTDPKITIYLEETATWYDLKTKNEIINIKFFSKITKSVQTPGLMGLDRLLSFMIASELQNFFRTLDKEIFRDKIWLQMFSDISKSLSPNVDLISNPAKFYVQQTSRVSKVWPHILDWTLKIGQMQLLRTHIAYELSTSCKFESPNLTFALEAFNEAVLSDIHKYYRDPTKPYPSDESPLLSSLAAQLEAVGLSDPASKIYVTTKNNENFPLLAFLFTVSQSSKLSYSKTVDALLSKKATDPLDGVPFAMGLQTVFHQFHPEVRKAYFSYMGQYIKSHVAESRLKSKPETNADIVALIYLLEVFVRLSKLPRECLSLYIPKVVLDMYPSVY</sequence>
<dbReference type="GO" id="GO:0140285">
    <property type="term" value="P:endosome fission"/>
    <property type="evidence" value="ECO:0007669"/>
    <property type="project" value="TreeGrafter"/>
</dbReference>
<accession>A0AAW2HM15</accession>
<gene>
    <name evidence="2" type="ORF">PYX00_008233</name>
</gene>
<dbReference type="GO" id="GO:0005768">
    <property type="term" value="C:endosome"/>
    <property type="evidence" value="ECO:0007669"/>
    <property type="project" value="TreeGrafter"/>
</dbReference>
<dbReference type="GO" id="GO:0007032">
    <property type="term" value="P:endosome organization"/>
    <property type="evidence" value="ECO:0007669"/>
    <property type="project" value="TreeGrafter"/>
</dbReference>
<dbReference type="Pfam" id="PF10266">
    <property type="entry name" value="Strumpellin"/>
    <property type="match status" value="1"/>
</dbReference>
<comment type="similarity">
    <text evidence="1">Belongs to the strumpellin family.</text>
</comment>
<dbReference type="InterPro" id="IPR019393">
    <property type="entry name" value="WASH_strumpellin"/>
</dbReference>
<comment type="caution">
    <text evidence="2">The sequence shown here is derived from an EMBL/GenBank/DDBJ whole genome shotgun (WGS) entry which is preliminary data.</text>
</comment>
<evidence type="ECO:0000313" key="2">
    <source>
        <dbReference type="EMBL" id="KAL0270979.1"/>
    </source>
</evidence>
<dbReference type="EMBL" id="JARGDH010000004">
    <property type="protein sequence ID" value="KAL0270978.1"/>
    <property type="molecule type" value="Genomic_DNA"/>
</dbReference>
<dbReference type="PANTHER" id="PTHR15691:SF6">
    <property type="entry name" value="WASH COMPLEX SUBUNIT 5"/>
    <property type="match status" value="1"/>
</dbReference>
<proteinExistence type="inferred from homology"/>
<dbReference type="AlphaFoldDB" id="A0AAW2HM15"/>
<dbReference type="GO" id="GO:0071203">
    <property type="term" value="C:WASH complex"/>
    <property type="evidence" value="ECO:0007669"/>
    <property type="project" value="InterPro"/>
</dbReference>
<dbReference type="GO" id="GO:0030041">
    <property type="term" value="P:actin filament polymerization"/>
    <property type="evidence" value="ECO:0007669"/>
    <property type="project" value="TreeGrafter"/>
</dbReference>
<dbReference type="GO" id="GO:0051125">
    <property type="term" value="P:regulation of actin nucleation"/>
    <property type="evidence" value="ECO:0007669"/>
    <property type="project" value="TreeGrafter"/>
</dbReference>
<protein>
    <recommendedName>
        <fullName evidence="3">WASH complex subunit strumpellin</fullName>
    </recommendedName>
</protein>